<sequence>MSELLEPSPLILDGITKPTFFRTTAGSIHRYHGREISPVLSAQPRDIYTPDIQRVKVLDATEDEVLDSLASVALVIGNRMDRMGVVSKDASKNEVDERKDYLDNLATGVLMRRFRDARYGINFTDSEGIQDQLLGANIKVMLGYQGANADLRSGVVDPLECTRLAAHGSNISEGQPPKPGVKAFIAFAANGAFKELPKDAGKYWEILAAPDVGGLDVRKDPLINIHRVITAKGIRPQDLRVVTLDRPDRTAMHMQDARALGVDLRPMEAGDFFAALMSGGKGADGKYQMVVGSGGGPEKLAAAAAMSASGEGFMQVTKYTPNREEMWGNEVYGHRDLVSASADTIGVVVVHITDDPFIPELKGVRPGSDLVHATIADHRGIRHVTTQGKIIGK</sequence>
<dbReference type="InterPro" id="IPR004464">
    <property type="entry name" value="FBPase_class-2/SBPase"/>
</dbReference>
<comment type="similarity">
    <text evidence="2">Belongs to the FBPase class 2 family.</text>
</comment>
<gene>
    <name evidence="8" type="ORF">E6Q11_00740</name>
</gene>
<evidence type="ECO:0000313" key="8">
    <source>
        <dbReference type="EMBL" id="TXG78677.1"/>
    </source>
</evidence>
<evidence type="ECO:0000256" key="1">
    <source>
        <dbReference type="ARBA" id="ARBA00001273"/>
    </source>
</evidence>
<comment type="caution">
    <text evidence="8">The sequence shown here is derived from an EMBL/GenBank/DDBJ whole genome shotgun (WGS) entry which is preliminary data.</text>
</comment>
<dbReference type="GO" id="GO:0006094">
    <property type="term" value="P:gluconeogenesis"/>
    <property type="evidence" value="ECO:0007669"/>
    <property type="project" value="InterPro"/>
</dbReference>
<dbReference type="SUPFAM" id="SSF56655">
    <property type="entry name" value="Carbohydrate phosphatase"/>
    <property type="match status" value="1"/>
</dbReference>
<dbReference type="GO" id="GO:0030388">
    <property type="term" value="P:fructose 1,6-bisphosphate metabolic process"/>
    <property type="evidence" value="ECO:0007669"/>
    <property type="project" value="TreeGrafter"/>
</dbReference>
<dbReference type="GO" id="GO:0042132">
    <property type="term" value="F:fructose 1,6-bisphosphate 1-phosphatase activity"/>
    <property type="evidence" value="ECO:0007669"/>
    <property type="project" value="UniProtKB-EC"/>
</dbReference>
<dbReference type="GO" id="GO:0005829">
    <property type="term" value="C:cytosol"/>
    <property type="evidence" value="ECO:0007669"/>
    <property type="project" value="TreeGrafter"/>
</dbReference>
<name>A0A5C7JB16_9BACT</name>
<reference evidence="8 9" key="1">
    <citation type="submission" date="2018-09" db="EMBL/GenBank/DDBJ databases">
        <title>Metagenome Assembled Genomes from an Advanced Water Purification Facility.</title>
        <authorList>
            <person name="Stamps B.W."/>
            <person name="Spear J.R."/>
        </authorList>
    </citation>
    <scope>NUCLEOTIDE SEQUENCE [LARGE SCALE GENOMIC DNA]</scope>
    <source>
        <strain evidence="8">Bin_63_2</strain>
    </source>
</reference>
<dbReference type="GO" id="GO:0006071">
    <property type="term" value="P:glycerol metabolic process"/>
    <property type="evidence" value="ECO:0007669"/>
    <property type="project" value="InterPro"/>
</dbReference>
<dbReference type="Gene3D" id="3.40.190.90">
    <property type="match status" value="1"/>
</dbReference>
<keyword evidence="7" id="KW-0119">Carbohydrate metabolism</keyword>
<keyword evidence="6" id="KW-0464">Manganese</keyword>
<dbReference type="PANTHER" id="PTHR30447:SF0">
    <property type="entry name" value="FRUCTOSE-1,6-BISPHOSPHATASE 1 CLASS 2-RELATED"/>
    <property type="match status" value="1"/>
</dbReference>
<evidence type="ECO:0000256" key="2">
    <source>
        <dbReference type="ARBA" id="ARBA00008989"/>
    </source>
</evidence>
<evidence type="ECO:0000256" key="7">
    <source>
        <dbReference type="ARBA" id="ARBA00023277"/>
    </source>
</evidence>
<evidence type="ECO:0000256" key="4">
    <source>
        <dbReference type="ARBA" id="ARBA00022723"/>
    </source>
</evidence>
<comment type="catalytic activity">
    <reaction evidence="1">
        <text>beta-D-fructose 1,6-bisphosphate + H2O = beta-D-fructose 6-phosphate + phosphate</text>
        <dbReference type="Rhea" id="RHEA:11064"/>
        <dbReference type="ChEBI" id="CHEBI:15377"/>
        <dbReference type="ChEBI" id="CHEBI:32966"/>
        <dbReference type="ChEBI" id="CHEBI:43474"/>
        <dbReference type="ChEBI" id="CHEBI:57634"/>
        <dbReference type="EC" id="3.1.3.11"/>
    </reaction>
</comment>
<keyword evidence="4" id="KW-0479">Metal-binding</keyword>
<dbReference type="EC" id="3.1.3.11" evidence="3"/>
<evidence type="ECO:0000256" key="5">
    <source>
        <dbReference type="ARBA" id="ARBA00022801"/>
    </source>
</evidence>
<proteinExistence type="inferred from homology"/>
<dbReference type="Pfam" id="PF03320">
    <property type="entry name" value="FBPase_glpX"/>
    <property type="match status" value="1"/>
</dbReference>
<dbReference type="Proteomes" id="UP000321026">
    <property type="component" value="Unassembled WGS sequence"/>
</dbReference>
<keyword evidence="5" id="KW-0378">Hydrolase</keyword>
<dbReference type="EMBL" id="SSDS01000009">
    <property type="protein sequence ID" value="TXG78677.1"/>
    <property type="molecule type" value="Genomic_DNA"/>
</dbReference>
<evidence type="ECO:0000256" key="3">
    <source>
        <dbReference type="ARBA" id="ARBA00013093"/>
    </source>
</evidence>
<evidence type="ECO:0000313" key="9">
    <source>
        <dbReference type="Proteomes" id="UP000321026"/>
    </source>
</evidence>
<organism evidence="8 9">
    <name type="scientific">Candidatus Dojkabacteria bacterium</name>
    <dbReference type="NCBI Taxonomy" id="2099670"/>
    <lineage>
        <taxon>Bacteria</taxon>
        <taxon>Candidatus Dojkabacteria</taxon>
    </lineage>
</organism>
<protein>
    <recommendedName>
        <fullName evidence="3">fructose-bisphosphatase</fullName>
        <ecNumber evidence="3">3.1.3.11</ecNumber>
    </recommendedName>
</protein>
<dbReference type="GO" id="GO:0046872">
    <property type="term" value="F:metal ion binding"/>
    <property type="evidence" value="ECO:0007669"/>
    <property type="project" value="UniProtKB-KW"/>
</dbReference>
<dbReference type="PANTHER" id="PTHR30447">
    <property type="entry name" value="FRUCTOSE-1,6-BISPHOSPHATASE CLASS 2"/>
    <property type="match status" value="1"/>
</dbReference>
<accession>A0A5C7JB16</accession>
<dbReference type="AlphaFoldDB" id="A0A5C7JB16"/>
<evidence type="ECO:0000256" key="6">
    <source>
        <dbReference type="ARBA" id="ARBA00023211"/>
    </source>
</evidence>